<dbReference type="EMBL" id="CAJOBJ010024582">
    <property type="protein sequence ID" value="CAF4236516.1"/>
    <property type="molecule type" value="Genomic_DNA"/>
</dbReference>
<protein>
    <submittedName>
        <fullName evidence="4">Uncharacterized protein</fullName>
    </submittedName>
</protein>
<proteinExistence type="predicted"/>
<dbReference type="AlphaFoldDB" id="A0A8S3H6N7"/>
<evidence type="ECO:0000313" key="3">
    <source>
        <dbReference type="EMBL" id="CAF5178281.1"/>
    </source>
</evidence>
<feature type="non-terminal residue" evidence="4">
    <location>
        <position position="1"/>
    </location>
</feature>
<evidence type="ECO:0000313" key="4">
    <source>
        <dbReference type="EMBL" id="CAF5178420.1"/>
    </source>
</evidence>
<organism evidence="4 5">
    <name type="scientific">Rotaria magnacalcarata</name>
    <dbReference type="NCBI Taxonomy" id="392030"/>
    <lineage>
        <taxon>Eukaryota</taxon>
        <taxon>Metazoa</taxon>
        <taxon>Spiralia</taxon>
        <taxon>Gnathifera</taxon>
        <taxon>Rotifera</taxon>
        <taxon>Eurotatoria</taxon>
        <taxon>Bdelloidea</taxon>
        <taxon>Philodinida</taxon>
        <taxon>Philodinidae</taxon>
        <taxon>Rotaria</taxon>
    </lineage>
</organism>
<dbReference type="Proteomes" id="UP000681967">
    <property type="component" value="Unassembled WGS sequence"/>
</dbReference>
<accession>A0A8S3H6N7</accession>
<evidence type="ECO:0000313" key="2">
    <source>
        <dbReference type="EMBL" id="CAF4236516.1"/>
    </source>
</evidence>
<gene>
    <name evidence="3" type="ORF">BYL167_LOCUS78557</name>
    <name evidence="4" type="ORF">BYL167_LOCUS78578</name>
    <name evidence="1" type="ORF">GIL414_LOCUS23043</name>
    <name evidence="2" type="ORF">GIL414_LOCUS23067</name>
</gene>
<name>A0A8S3H6N7_9BILA</name>
<evidence type="ECO:0000313" key="5">
    <source>
        <dbReference type="Proteomes" id="UP000681967"/>
    </source>
</evidence>
<sequence length="77" mass="8829">KEETDQEAIEIRQRCEEYVLSVNDLQNRILIVKTPIRRISFFNRDISSDAISLGFVEIGMVLEPIESAVQLSSLFQS</sequence>
<dbReference type="Proteomes" id="UP000681720">
    <property type="component" value="Unassembled WGS sequence"/>
</dbReference>
<reference evidence="4" key="1">
    <citation type="submission" date="2021-02" db="EMBL/GenBank/DDBJ databases">
        <authorList>
            <person name="Nowell W R."/>
        </authorList>
    </citation>
    <scope>NUCLEOTIDE SEQUENCE</scope>
</reference>
<feature type="non-terminal residue" evidence="4">
    <location>
        <position position="77"/>
    </location>
</feature>
<dbReference type="EMBL" id="CAJOBH010288673">
    <property type="protein sequence ID" value="CAF5178420.1"/>
    <property type="molecule type" value="Genomic_DNA"/>
</dbReference>
<dbReference type="EMBL" id="CAJOBJ010024489">
    <property type="protein sequence ID" value="CAF4235657.1"/>
    <property type="molecule type" value="Genomic_DNA"/>
</dbReference>
<comment type="caution">
    <text evidence="4">The sequence shown here is derived from an EMBL/GenBank/DDBJ whole genome shotgun (WGS) entry which is preliminary data.</text>
</comment>
<dbReference type="EMBL" id="CAJOBH010288556">
    <property type="protein sequence ID" value="CAF5178281.1"/>
    <property type="molecule type" value="Genomic_DNA"/>
</dbReference>
<evidence type="ECO:0000313" key="1">
    <source>
        <dbReference type="EMBL" id="CAF4235657.1"/>
    </source>
</evidence>